<sequence length="197" mass="22728">MDSEQNVIMEQDPAHDASRSDDQTEDASEPEMWSSSIDPPTGESLVEQLYRERRADLLGQLELAKQRKHPEYLKIVQRLQTELNNRLVLNEIERDAALASAHQDCLREKAAAEQEFAEKKAELMSKVIADLEQEKKTLRQEIDAMELTGDGMKFSPPTITRRLRQRRERANRETFLKRNAMLSAEEIEHDLELIQSG</sequence>
<dbReference type="GO" id="GO:0010468">
    <property type="term" value="P:regulation of gene expression"/>
    <property type="evidence" value="ECO:0007669"/>
    <property type="project" value="UniProtKB-ARBA"/>
</dbReference>
<evidence type="ECO:0000256" key="7">
    <source>
        <dbReference type="SAM" id="MobiDB-lite"/>
    </source>
</evidence>
<dbReference type="GO" id="GO:0005654">
    <property type="term" value="C:nucleoplasm"/>
    <property type="evidence" value="ECO:0007669"/>
    <property type="project" value="UniProtKB-ARBA"/>
</dbReference>
<evidence type="ECO:0000256" key="5">
    <source>
        <dbReference type="ARBA" id="ARBA00023242"/>
    </source>
</evidence>
<evidence type="ECO:0000256" key="1">
    <source>
        <dbReference type="ARBA" id="ARBA00004123"/>
    </source>
</evidence>
<dbReference type="PANTHER" id="PTHR21964">
    <property type="entry name" value="BREAST CANCER METASTASIS-SUPPRESSOR 1"/>
    <property type="match status" value="1"/>
</dbReference>
<evidence type="ECO:0000256" key="6">
    <source>
        <dbReference type="SAM" id="Coils"/>
    </source>
</evidence>
<dbReference type="InterPro" id="IPR013907">
    <property type="entry name" value="Sds3"/>
</dbReference>
<protein>
    <submittedName>
        <fullName evidence="8">Uncharacterized protein</fullName>
    </submittedName>
</protein>
<evidence type="ECO:0000256" key="3">
    <source>
        <dbReference type="ARBA" id="ARBA00023015"/>
    </source>
</evidence>
<reference evidence="9" key="1">
    <citation type="submission" date="2013-09" db="EMBL/GenBank/DDBJ databases">
        <title>The Genome Sequence of Anopheles maculatus species B.</title>
        <authorList>
            <consortium name="The Broad Institute Genomics Platform"/>
            <person name="Neafsey D.E."/>
            <person name="Besansky N."/>
            <person name="Howell P."/>
            <person name="Walton C."/>
            <person name="Young S.K."/>
            <person name="Zeng Q."/>
            <person name="Gargeya S."/>
            <person name="Fitzgerald M."/>
            <person name="Haas B."/>
            <person name="Abouelleil A."/>
            <person name="Allen A.W."/>
            <person name="Alvarado L."/>
            <person name="Arachchi H.M."/>
            <person name="Berlin A.M."/>
            <person name="Chapman S.B."/>
            <person name="Gainer-Dewar J."/>
            <person name="Goldberg J."/>
            <person name="Griggs A."/>
            <person name="Gujja S."/>
            <person name="Hansen M."/>
            <person name="Howarth C."/>
            <person name="Imamovic A."/>
            <person name="Ireland A."/>
            <person name="Larimer J."/>
            <person name="McCowan C."/>
            <person name="Murphy C."/>
            <person name="Pearson M."/>
            <person name="Poon T.W."/>
            <person name="Priest M."/>
            <person name="Roberts A."/>
            <person name="Saif S."/>
            <person name="Shea T."/>
            <person name="Sisk P."/>
            <person name="Sykes S."/>
            <person name="Wortman J."/>
            <person name="Nusbaum C."/>
            <person name="Birren B."/>
        </authorList>
    </citation>
    <scope>NUCLEOTIDE SEQUENCE [LARGE SCALE GENOMIC DNA]</scope>
    <source>
        <strain evidence="9">maculatus3</strain>
    </source>
</reference>
<keyword evidence="4" id="KW-0804">Transcription</keyword>
<keyword evidence="3" id="KW-0805">Transcription regulation</keyword>
<comment type="subcellular location">
    <subcellularLocation>
        <location evidence="1">Nucleus</location>
    </subcellularLocation>
</comment>
<dbReference type="Proteomes" id="UP000075901">
    <property type="component" value="Unassembled WGS sequence"/>
</dbReference>
<name>A0A182SF95_9DIPT</name>
<feature type="coiled-coil region" evidence="6">
    <location>
        <begin position="102"/>
        <end position="148"/>
    </location>
</feature>
<accession>A0A182SF95</accession>
<organism evidence="8 9">
    <name type="scientific">Anopheles maculatus</name>
    <dbReference type="NCBI Taxonomy" id="74869"/>
    <lineage>
        <taxon>Eukaryota</taxon>
        <taxon>Metazoa</taxon>
        <taxon>Ecdysozoa</taxon>
        <taxon>Arthropoda</taxon>
        <taxon>Hexapoda</taxon>
        <taxon>Insecta</taxon>
        <taxon>Pterygota</taxon>
        <taxon>Neoptera</taxon>
        <taxon>Endopterygota</taxon>
        <taxon>Diptera</taxon>
        <taxon>Nematocera</taxon>
        <taxon>Culicoidea</taxon>
        <taxon>Culicidae</taxon>
        <taxon>Anophelinae</taxon>
        <taxon>Anopheles</taxon>
        <taxon>Anopheles maculatus group</taxon>
    </lineage>
</organism>
<dbReference type="Pfam" id="PF08598">
    <property type="entry name" value="Sds3"/>
    <property type="match status" value="1"/>
</dbReference>
<keyword evidence="5" id="KW-0539">Nucleus</keyword>
<evidence type="ECO:0000256" key="2">
    <source>
        <dbReference type="ARBA" id="ARBA00022491"/>
    </source>
</evidence>
<dbReference type="AlphaFoldDB" id="A0A182SF95"/>
<reference evidence="8" key="2">
    <citation type="submission" date="2020-05" db="UniProtKB">
        <authorList>
            <consortium name="EnsemblMetazoa"/>
        </authorList>
    </citation>
    <scope>IDENTIFICATION</scope>
    <source>
        <strain evidence="8">maculatus3</strain>
    </source>
</reference>
<dbReference type="EnsemblMetazoa" id="AMAM005616-RA">
    <property type="protein sequence ID" value="AMAM005616-PA"/>
    <property type="gene ID" value="AMAM005616"/>
</dbReference>
<feature type="compositionally biased region" description="Basic and acidic residues" evidence="7">
    <location>
        <begin position="12"/>
        <end position="22"/>
    </location>
</feature>
<dbReference type="SMART" id="SM01401">
    <property type="entry name" value="Sds3"/>
    <property type="match status" value="1"/>
</dbReference>
<evidence type="ECO:0000313" key="8">
    <source>
        <dbReference type="EnsemblMetazoa" id="AMAM005616-PA"/>
    </source>
</evidence>
<dbReference type="VEuPathDB" id="VectorBase:AMAM005616"/>
<proteinExistence type="predicted"/>
<keyword evidence="6" id="KW-0175">Coiled coil</keyword>
<feature type="region of interest" description="Disordered" evidence="7">
    <location>
        <begin position="1"/>
        <end position="45"/>
    </location>
</feature>
<evidence type="ECO:0000313" key="9">
    <source>
        <dbReference type="Proteomes" id="UP000075901"/>
    </source>
</evidence>
<evidence type="ECO:0000256" key="4">
    <source>
        <dbReference type="ARBA" id="ARBA00023163"/>
    </source>
</evidence>
<keyword evidence="2" id="KW-0678">Repressor</keyword>
<keyword evidence="9" id="KW-1185">Reference proteome</keyword>